<accession>A0A0E9W6C9</accession>
<dbReference type="EMBL" id="GBXM01022675">
    <property type="protein sequence ID" value="JAH85902.1"/>
    <property type="molecule type" value="Transcribed_RNA"/>
</dbReference>
<organism evidence="1">
    <name type="scientific">Anguilla anguilla</name>
    <name type="common">European freshwater eel</name>
    <name type="synonym">Muraena anguilla</name>
    <dbReference type="NCBI Taxonomy" id="7936"/>
    <lineage>
        <taxon>Eukaryota</taxon>
        <taxon>Metazoa</taxon>
        <taxon>Chordata</taxon>
        <taxon>Craniata</taxon>
        <taxon>Vertebrata</taxon>
        <taxon>Euteleostomi</taxon>
        <taxon>Actinopterygii</taxon>
        <taxon>Neopterygii</taxon>
        <taxon>Teleostei</taxon>
        <taxon>Anguilliformes</taxon>
        <taxon>Anguillidae</taxon>
        <taxon>Anguilla</taxon>
    </lineage>
</organism>
<proteinExistence type="predicted"/>
<dbReference type="AlphaFoldDB" id="A0A0E9W6C9"/>
<name>A0A0E9W6C9_ANGAN</name>
<reference evidence="1" key="1">
    <citation type="submission" date="2014-11" db="EMBL/GenBank/DDBJ databases">
        <authorList>
            <person name="Amaro Gonzalez C."/>
        </authorList>
    </citation>
    <scope>NUCLEOTIDE SEQUENCE</scope>
</reference>
<reference evidence="1" key="2">
    <citation type="journal article" date="2015" name="Fish Shellfish Immunol.">
        <title>Early steps in the European eel (Anguilla anguilla)-Vibrio vulnificus interaction in the gills: Role of the RtxA13 toxin.</title>
        <authorList>
            <person name="Callol A."/>
            <person name="Pajuelo D."/>
            <person name="Ebbesson L."/>
            <person name="Teles M."/>
            <person name="MacKenzie S."/>
            <person name="Amaro C."/>
        </authorList>
    </citation>
    <scope>NUCLEOTIDE SEQUENCE</scope>
</reference>
<evidence type="ECO:0000313" key="1">
    <source>
        <dbReference type="EMBL" id="JAH85902.1"/>
    </source>
</evidence>
<protein>
    <submittedName>
        <fullName evidence="1">Uncharacterized protein</fullName>
    </submittedName>
</protein>
<sequence length="79" mass="9032">MFIVPQGRKKQDGKSHCWVSSQFSGTAANCLGDYSCQLVLFLKVLQETSCCNVLCFQCFRRCLCFVDFFLRAFCIKSIL</sequence>